<evidence type="ECO:0000313" key="2">
    <source>
        <dbReference type="EMBL" id="KGA94152.1"/>
    </source>
</evidence>
<organism evidence="2 3">
    <name type="scientific">Leptospirillum ferriphilum</name>
    <dbReference type="NCBI Taxonomy" id="178606"/>
    <lineage>
        <taxon>Bacteria</taxon>
        <taxon>Pseudomonadati</taxon>
        <taxon>Nitrospirota</taxon>
        <taxon>Nitrospiria</taxon>
        <taxon>Nitrospirales</taxon>
        <taxon>Nitrospiraceae</taxon>
        <taxon>Leptospirillum</taxon>
    </lineage>
</organism>
<evidence type="ECO:0000256" key="1">
    <source>
        <dbReference type="SAM" id="MobiDB-lite"/>
    </source>
</evidence>
<protein>
    <submittedName>
        <fullName evidence="2">Uncharacterized protein</fullName>
    </submittedName>
</protein>
<dbReference type="EMBL" id="JPGK01000004">
    <property type="protein sequence ID" value="KGA94152.1"/>
    <property type="molecule type" value="Genomic_DNA"/>
</dbReference>
<proteinExistence type="predicted"/>
<feature type="compositionally biased region" description="Polar residues" evidence="1">
    <location>
        <begin position="1"/>
        <end position="10"/>
    </location>
</feature>
<dbReference type="AlphaFoldDB" id="A0A094WET2"/>
<dbReference type="PATRIC" id="fig|178606.4.peg.1313"/>
<gene>
    <name evidence="2" type="ORF">LptCag_0778</name>
</gene>
<name>A0A094WET2_9BACT</name>
<evidence type="ECO:0000313" key="3">
    <source>
        <dbReference type="Proteomes" id="UP000029452"/>
    </source>
</evidence>
<comment type="caution">
    <text evidence="2">The sequence shown here is derived from an EMBL/GenBank/DDBJ whole genome shotgun (WGS) entry which is preliminary data.</text>
</comment>
<sequence>MHARIAQQSPRYPEENGNPSGTWHEKWMAGSGKNKTCTVVWTKGPV</sequence>
<reference evidence="2 3" key="1">
    <citation type="submission" date="2014-06" db="EMBL/GenBank/DDBJ databases">
        <title>Draft genome sequence of iron oxidizing acidophile Leptospirillum ferriphilum DSM14647.</title>
        <authorList>
            <person name="Cardenas J.P."/>
            <person name="Lazcano M."/>
            <person name="Ossandon F.J."/>
            <person name="Corbett M."/>
            <person name="Holmes D.S."/>
            <person name="Watkin E."/>
        </authorList>
    </citation>
    <scope>NUCLEOTIDE SEQUENCE [LARGE SCALE GENOMIC DNA]</scope>
    <source>
        <strain evidence="2 3">DSM 14647</strain>
    </source>
</reference>
<dbReference type="Proteomes" id="UP000029452">
    <property type="component" value="Unassembled WGS sequence"/>
</dbReference>
<accession>A0A094WET2</accession>
<feature type="region of interest" description="Disordered" evidence="1">
    <location>
        <begin position="1"/>
        <end position="32"/>
    </location>
</feature>